<keyword evidence="1" id="KW-0611">Plant defense</keyword>
<keyword evidence="3" id="KW-1185">Reference proteome</keyword>
<dbReference type="PANTHER" id="PTHR36766:SF70">
    <property type="entry name" value="DISEASE RESISTANCE PROTEIN RGA4"/>
    <property type="match status" value="1"/>
</dbReference>
<dbReference type="OrthoDB" id="1725454at2759"/>
<evidence type="ECO:0000313" key="2">
    <source>
        <dbReference type="EMBL" id="PON74395.1"/>
    </source>
</evidence>
<evidence type="ECO:0000313" key="3">
    <source>
        <dbReference type="Proteomes" id="UP000237105"/>
    </source>
</evidence>
<dbReference type="STRING" id="3476.A0A2P5DM86"/>
<dbReference type="GO" id="GO:0006952">
    <property type="term" value="P:defense response"/>
    <property type="evidence" value="ECO:0007669"/>
    <property type="project" value="UniProtKB-KW"/>
</dbReference>
<dbReference type="AlphaFoldDB" id="A0A2P5DM86"/>
<dbReference type="Proteomes" id="UP000237105">
    <property type="component" value="Unassembled WGS sequence"/>
</dbReference>
<comment type="caution">
    <text evidence="2">The sequence shown here is derived from an EMBL/GenBank/DDBJ whole genome shotgun (WGS) entry which is preliminary data.</text>
</comment>
<dbReference type="InterPro" id="IPR032675">
    <property type="entry name" value="LRR_dom_sf"/>
</dbReference>
<name>A0A2P5DM86_PARAD</name>
<accession>A0A2P5DM86</accession>
<protein>
    <submittedName>
        <fullName evidence="2">LRR domain containing protein</fullName>
    </submittedName>
</protein>
<sequence>MHRLLPSLAFLEIDGCPEIESFPEGGLPSKLKGLRIRNCSKLLAQHGHWDFEGLTSLKSLEIGDCDVVLDSFPAGSLPVASLTFLFLFNLPGLQSLNGNAFKNVTCLHRLSLWNCKELQYLPEQVLRPTFLSCLWIEECPILERRYRKKKGEDWDKISHIPRNIIGKTT</sequence>
<dbReference type="PANTHER" id="PTHR36766">
    <property type="entry name" value="PLANT BROAD-SPECTRUM MILDEW RESISTANCE PROTEIN RPW8"/>
    <property type="match status" value="1"/>
</dbReference>
<dbReference type="Gene3D" id="3.80.10.10">
    <property type="entry name" value="Ribonuclease Inhibitor"/>
    <property type="match status" value="1"/>
</dbReference>
<reference evidence="3" key="1">
    <citation type="submission" date="2016-06" db="EMBL/GenBank/DDBJ databases">
        <title>Parallel loss of symbiosis genes in relatives of nitrogen-fixing non-legume Parasponia.</title>
        <authorList>
            <person name="Van Velzen R."/>
            <person name="Holmer R."/>
            <person name="Bu F."/>
            <person name="Rutten L."/>
            <person name="Van Zeijl A."/>
            <person name="Liu W."/>
            <person name="Santuari L."/>
            <person name="Cao Q."/>
            <person name="Sharma T."/>
            <person name="Shen D."/>
            <person name="Roswanjaya Y."/>
            <person name="Wardhani T."/>
            <person name="Kalhor M.S."/>
            <person name="Jansen J."/>
            <person name="Van den Hoogen J."/>
            <person name="Gungor B."/>
            <person name="Hartog M."/>
            <person name="Hontelez J."/>
            <person name="Verver J."/>
            <person name="Yang W.-C."/>
            <person name="Schijlen E."/>
            <person name="Repin R."/>
            <person name="Schilthuizen M."/>
            <person name="Schranz E."/>
            <person name="Heidstra R."/>
            <person name="Miyata K."/>
            <person name="Fedorova E."/>
            <person name="Kohlen W."/>
            <person name="Bisseling T."/>
            <person name="Smit S."/>
            <person name="Geurts R."/>
        </authorList>
    </citation>
    <scope>NUCLEOTIDE SEQUENCE [LARGE SCALE GENOMIC DNA]</scope>
    <source>
        <strain evidence="3">cv. WU1-14</strain>
    </source>
</reference>
<gene>
    <name evidence="2" type="ORF">PanWU01x14_052270</name>
</gene>
<organism evidence="2 3">
    <name type="scientific">Parasponia andersonii</name>
    <name type="common">Sponia andersonii</name>
    <dbReference type="NCBI Taxonomy" id="3476"/>
    <lineage>
        <taxon>Eukaryota</taxon>
        <taxon>Viridiplantae</taxon>
        <taxon>Streptophyta</taxon>
        <taxon>Embryophyta</taxon>
        <taxon>Tracheophyta</taxon>
        <taxon>Spermatophyta</taxon>
        <taxon>Magnoliopsida</taxon>
        <taxon>eudicotyledons</taxon>
        <taxon>Gunneridae</taxon>
        <taxon>Pentapetalae</taxon>
        <taxon>rosids</taxon>
        <taxon>fabids</taxon>
        <taxon>Rosales</taxon>
        <taxon>Cannabaceae</taxon>
        <taxon>Parasponia</taxon>
    </lineage>
</organism>
<proteinExistence type="predicted"/>
<dbReference type="EMBL" id="JXTB01000029">
    <property type="protein sequence ID" value="PON74395.1"/>
    <property type="molecule type" value="Genomic_DNA"/>
</dbReference>
<evidence type="ECO:0000256" key="1">
    <source>
        <dbReference type="ARBA" id="ARBA00022821"/>
    </source>
</evidence>
<dbReference type="SUPFAM" id="SSF52047">
    <property type="entry name" value="RNI-like"/>
    <property type="match status" value="1"/>
</dbReference>